<dbReference type="AlphaFoldDB" id="A0A6B8RIA1"/>
<evidence type="ECO:0000313" key="2">
    <source>
        <dbReference type="Proteomes" id="UP000426246"/>
    </source>
</evidence>
<dbReference type="RefSeq" id="WP_155700501.1">
    <property type="nucleotide sequence ID" value="NZ_CP034235.1"/>
</dbReference>
<keyword evidence="2" id="KW-1185">Reference proteome</keyword>
<proteinExistence type="predicted"/>
<sequence>MNAGYSGTPLIKKLGIKEGYKICVINGPDNYWELLGSLPSGVEKVNPNTENIDFLHVFLTTLEEYEWHIQILKTRIDQKGMIWISWPKKSSELKTDLNENLIRSIAIKNQLVDVKVSAMDEIWSAIKLVIPVKFRD</sequence>
<evidence type="ECO:0000313" key="1">
    <source>
        <dbReference type="EMBL" id="QGQ95464.1"/>
    </source>
</evidence>
<name>A0A6B8RIA1_9BACL</name>
<dbReference type="KEGG" id="ppsc:EHS13_11510"/>
<dbReference type="Proteomes" id="UP000426246">
    <property type="component" value="Chromosome"/>
</dbReference>
<reference evidence="2" key="1">
    <citation type="submission" date="2018-11" db="EMBL/GenBank/DDBJ databases">
        <title>Complete genome sequence of Paenibacillus sp. ML311-T8.</title>
        <authorList>
            <person name="Nam Y.-D."/>
            <person name="Kang J."/>
            <person name="Chung W.-H."/>
            <person name="Park Y.S."/>
        </authorList>
    </citation>
    <scope>NUCLEOTIDE SEQUENCE [LARGE SCALE GENOMIC DNA]</scope>
    <source>
        <strain evidence="2">ML311-T8</strain>
    </source>
</reference>
<gene>
    <name evidence="1" type="ORF">EHS13_11510</name>
</gene>
<protein>
    <submittedName>
        <fullName evidence="1">DUF3052 domain-containing protein</fullName>
    </submittedName>
</protein>
<organism evidence="1 2">
    <name type="scientific">Paenibacillus psychroresistens</name>
    <dbReference type="NCBI Taxonomy" id="1778678"/>
    <lineage>
        <taxon>Bacteria</taxon>
        <taxon>Bacillati</taxon>
        <taxon>Bacillota</taxon>
        <taxon>Bacilli</taxon>
        <taxon>Bacillales</taxon>
        <taxon>Paenibacillaceae</taxon>
        <taxon>Paenibacillus</taxon>
    </lineage>
</organism>
<dbReference type="OrthoDB" id="9800461at2"/>
<dbReference type="EMBL" id="CP034235">
    <property type="protein sequence ID" value="QGQ95464.1"/>
    <property type="molecule type" value="Genomic_DNA"/>
</dbReference>
<accession>A0A6B8RIA1</accession>